<name>A0A0E3W2F5_9FIRM</name>
<dbReference type="AlphaFoldDB" id="A0A0E3W2F5"/>
<organism evidence="2 3">
    <name type="scientific">Syntrophomonas zehnderi OL-4</name>
    <dbReference type="NCBI Taxonomy" id="690567"/>
    <lineage>
        <taxon>Bacteria</taxon>
        <taxon>Bacillati</taxon>
        <taxon>Bacillota</taxon>
        <taxon>Clostridia</taxon>
        <taxon>Eubacteriales</taxon>
        <taxon>Syntrophomonadaceae</taxon>
        <taxon>Syntrophomonas</taxon>
    </lineage>
</organism>
<feature type="transmembrane region" description="Helical" evidence="1">
    <location>
        <begin position="49"/>
        <end position="72"/>
    </location>
</feature>
<evidence type="ECO:0000256" key="1">
    <source>
        <dbReference type="SAM" id="Phobius"/>
    </source>
</evidence>
<keyword evidence="3" id="KW-1185">Reference proteome</keyword>
<gene>
    <name evidence="2" type="ORF">83</name>
</gene>
<dbReference type="EMBL" id="CGIH01000002">
    <property type="protein sequence ID" value="CFW97434.1"/>
    <property type="molecule type" value="Genomic_DNA"/>
</dbReference>
<keyword evidence="1" id="KW-0812">Transmembrane</keyword>
<dbReference type="OrthoDB" id="2088388at2"/>
<protein>
    <submittedName>
        <fullName evidence="2">Uncharacterized</fullName>
    </submittedName>
</protein>
<keyword evidence="1" id="KW-1133">Transmembrane helix</keyword>
<dbReference type="Proteomes" id="UP000045545">
    <property type="component" value="Unassembled WGS sequence"/>
</dbReference>
<evidence type="ECO:0000313" key="2">
    <source>
        <dbReference type="EMBL" id="CFW97434.1"/>
    </source>
</evidence>
<proteinExistence type="predicted"/>
<sequence>MITGLVILVVGLLMFFYAWIHYHRAASTLSLVKQEDLVSYYLDLAIRLLPVPFWSALIGILLAFVGIIVILIKIPWVF</sequence>
<keyword evidence="1" id="KW-0472">Membrane</keyword>
<dbReference type="RefSeq" id="WP_046494620.1">
    <property type="nucleotide sequence ID" value="NZ_CGIH01000002.1"/>
</dbReference>
<evidence type="ECO:0000313" key="3">
    <source>
        <dbReference type="Proteomes" id="UP000045545"/>
    </source>
</evidence>
<dbReference type="STRING" id="690567.83"/>
<accession>A0A0E3W2F5</accession>
<reference evidence="2 3" key="1">
    <citation type="submission" date="2015-03" db="EMBL/GenBank/DDBJ databases">
        <authorList>
            <person name="Murphy D."/>
        </authorList>
    </citation>
    <scope>NUCLEOTIDE SEQUENCE [LARGE SCALE GENOMIC DNA]</scope>
    <source>
        <strain evidence="2 3">OL-4</strain>
    </source>
</reference>